<evidence type="ECO:0000313" key="2">
    <source>
        <dbReference type="EMBL" id="CAG8722385.1"/>
    </source>
</evidence>
<dbReference type="EMBL" id="CAJVPY010010859">
    <property type="protein sequence ID" value="CAG8722385.1"/>
    <property type="molecule type" value="Genomic_DNA"/>
</dbReference>
<evidence type="ECO:0000313" key="3">
    <source>
        <dbReference type="Proteomes" id="UP000789405"/>
    </source>
</evidence>
<comment type="caution">
    <text evidence="2">The sequence shown here is derived from an EMBL/GenBank/DDBJ whole genome shotgun (WGS) entry which is preliminary data.</text>
</comment>
<dbReference type="AlphaFoldDB" id="A0A9N9NDD7"/>
<keyword evidence="3" id="KW-1185">Reference proteome</keyword>
<protein>
    <submittedName>
        <fullName evidence="2">4734_t:CDS:1</fullName>
    </submittedName>
</protein>
<reference evidence="2" key="1">
    <citation type="submission" date="2021-06" db="EMBL/GenBank/DDBJ databases">
        <authorList>
            <person name="Kallberg Y."/>
            <person name="Tangrot J."/>
            <person name="Rosling A."/>
        </authorList>
    </citation>
    <scope>NUCLEOTIDE SEQUENCE</scope>
    <source>
        <strain evidence="2">MA453B</strain>
    </source>
</reference>
<name>A0A9N9NDD7_9GLOM</name>
<dbReference type="Proteomes" id="UP000789405">
    <property type="component" value="Unassembled WGS sequence"/>
</dbReference>
<feature type="compositionally biased region" description="Polar residues" evidence="1">
    <location>
        <begin position="31"/>
        <end position="72"/>
    </location>
</feature>
<organism evidence="2 3">
    <name type="scientific">Dentiscutata erythropus</name>
    <dbReference type="NCBI Taxonomy" id="1348616"/>
    <lineage>
        <taxon>Eukaryota</taxon>
        <taxon>Fungi</taxon>
        <taxon>Fungi incertae sedis</taxon>
        <taxon>Mucoromycota</taxon>
        <taxon>Glomeromycotina</taxon>
        <taxon>Glomeromycetes</taxon>
        <taxon>Diversisporales</taxon>
        <taxon>Gigasporaceae</taxon>
        <taxon>Dentiscutata</taxon>
    </lineage>
</organism>
<sequence>MILVHSFRRQHQSERPPMELQAREMLEVPESSKSYNISPTTPKRATSSGITSQGNIGISTTPKFLLTQNFDQ</sequence>
<evidence type="ECO:0000256" key="1">
    <source>
        <dbReference type="SAM" id="MobiDB-lite"/>
    </source>
</evidence>
<proteinExistence type="predicted"/>
<accession>A0A9N9NDD7</accession>
<gene>
    <name evidence="2" type="ORF">DERYTH_LOCUS14425</name>
</gene>
<feature type="region of interest" description="Disordered" evidence="1">
    <location>
        <begin position="29"/>
        <end position="72"/>
    </location>
</feature>